<keyword evidence="6 9" id="KW-0804">Transcription</keyword>
<evidence type="ECO:0000256" key="3">
    <source>
        <dbReference type="ARBA" id="ARBA00022833"/>
    </source>
</evidence>
<keyword evidence="1 9" id="KW-0479">Metal-binding</keyword>
<keyword evidence="2 8" id="KW-0863">Zinc-finger</keyword>
<dbReference type="PROSITE" id="PS50884">
    <property type="entry name" value="ZF_DOF_2"/>
    <property type="match status" value="1"/>
</dbReference>
<evidence type="ECO:0000313" key="13">
    <source>
        <dbReference type="Proteomes" id="UP000823775"/>
    </source>
</evidence>
<keyword evidence="5 8" id="KW-0238">DNA-binding</keyword>
<feature type="compositionally biased region" description="Low complexity" evidence="10">
    <location>
        <begin position="86"/>
        <end position="104"/>
    </location>
</feature>
<comment type="caution">
    <text evidence="12">The sequence shown here is derived from an EMBL/GenBank/DDBJ whole genome shotgun (WGS) entry which is preliminary data.</text>
</comment>
<gene>
    <name evidence="12" type="ORF">HAX54_047803</name>
</gene>
<feature type="region of interest" description="Disordered" evidence="10">
    <location>
        <begin position="80"/>
        <end position="104"/>
    </location>
</feature>
<keyword evidence="7 8" id="KW-0539">Nucleus</keyword>
<comment type="subcellular location">
    <subcellularLocation>
        <location evidence="8 9">Nucleus</location>
    </subcellularLocation>
</comment>
<comment type="function">
    <text evidence="9">Transcription factor that binds specifically to a 5'-AA[AG]G-3' consensus core sequence.</text>
</comment>
<evidence type="ECO:0000256" key="4">
    <source>
        <dbReference type="ARBA" id="ARBA00023015"/>
    </source>
</evidence>
<dbReference type="InterPro" id="IPR003851">
    <property type="entry name" value="Znf_Dof"/>
</dbReference>
<dbReference type="InterPro" id="IPR045174">
    <property type="entry name" value="Dof"/>
</dbReference>
<dbReference type="EMBL" id="JACEIK010000780">
    <property type="protein sequence ID" value="MCD7462102.1"/>
    <property type="molecule type" value="Genomic_DNA"/>
</dbReference>
<proteinExistence type="predicted"/>
<accession>A0ABS8ST15</accession>
<evidence type="ECO:0000256" key="2">
    <source>
        <dbReference type="ARBA" id="ARBA00022771"/>
    </source>
</evidence>
<evidence type="ECO:0000256" key="10">
    <source>
        <dbReference type="SAM" id="MobiDB-lite"/>
    </source>
</evidence>
<feature type="compositionally biased region" description="Basic and acidic residues" evidence="10">
    <location>
        <begin position="1"/>
        <end position="11"/>
    </location>
</feature>
<name>A0ABS8ST15_DATST</name>
<feature type="region of interest" description="Disordered" evidence="10">
    <location>
        <begin position="1"/>
        <end position="29"/>
    </location>
</feature>
<evidence type="ECO:0000256" key="8">
    <source>
        <dbReference type="PROSITE-ProRule" id="PRU00071"/>
    </source>
</evidence>
<protein>
    <recommendedName>
        <fullName evidence="9">Dof zinc finger protein</fullName>
    </recommendedName>
</protein>
<dbReference type="PROSITE" id="PS01361">
    <property type="entry name" value="ZF_DOF_1"/>
    <property type="match status" value="1"/>
</dbReference>
<organism evidence="12 13">
    <name type="scientific">Datura stramonium</name>
    <name type="common">Jimsonweed</name>
    <name type="synonym">Common thornapple</name>
    <dbReference type="NCBI Taxonomy" id="4076"/>
    <lineage>
        <taxon>Eukaryota</taxon>
        <taxon>Viridiplantae</taxon>
        <taxon>Streptophyta</taxon>
        <taxon>Embryophyta</taxon>
        <taxon>Tracheophyta</taxon>
        <taxon>Spermatophyta</taxon>
        <taxon>Magnoliopsida</taxon>
        <taxon>eudicotyledons</taxon>
        <taxon>Gunneridae</taxon>
        <taxon>Pentapetalae</taxon>
        <taxon>asterids</taxon>
        <taxon>lamiids</taxon>
        <taxon>Solanales</taxon>
        <taxon>Solanaceae</taxon>
        <taxon>Solanoideae</taxon>
        <taxon>Datureae</taxon>
        <taxon>Datura</taxon>
    </lineage>
</organism>
<reference evidence="12 13" key="1">
    <citation type="journal article" date="2021" name="BMC Genomics">
        <title>Datura genome reveals duplications of psychoactive alkaloid biosynthetic genes and high mutation rate following tissue culture.</title>
        <authorList>
            <person name="Rajewski A."/>
            <person name="Carter-House D."/>
            <person name="Stajich J."/>
            <person name="Litt A."/>
        </authorList>
    </citation>
    <scope>NUCLEOTIDE SEQUENCE [LARGE SCALE GENOMIC DNA]</scope>
    <source>
        <strain evidence="12">AR-01</strain>
    </source>
</reference>
<dbReference type="Proteomes" id="UP000823775">
    <property type="component" value="Unassembled WGS sequence"/>
</dbReference>
<evidence type="ECO:0000256" key="5">
    <source>
        <dbReference type="ARBA" id="ARBA00023125"/>
    </source>
</evidence>
<sequence>MTTSQDNKDESQSSGGGPAGGRGPKEPALNCPRCDSPNTKFCYYNNYSLSQPRHFCKTCRRYWTKGGALRNVPIGGGCRKNKKIKTSSSSSSRFSGDSKDTISGSSSDIGGLKFFHGLSPAMDFQLGGLNFPRLSNTTSTTSGGGSIFNQFSSFGDISTTTNSAANIGSTSGFSLDPSGSCSGSLLGFNNFPFSSSMLKQGSTGIQEMGSMGVHHGTMASSIESLSSINQDLHWKLQQQRLAMLFGGENNQKENNIVSSSSIPLDHDQIQIQKPQPILFQNLEISSSKQQQDHHHQEAAFGINNNIINSRKDCDHEGNNNLATEWFFDNSSFGVNPNSTNSSSNGNATDQNANNWNSTIQAWSNLNQYSTLP</sequence>
<dbReference type="Pfam" id="PF02701">
    <property type="entry name" value="Zn_ribbon_Dof"/>
    <property type="match status" value="1"/>
</dbReference>
<evidence type="ECO:0000256" key="7">
    <source>
        <dbReference type="ARBA" id="ARBA00023242"/>
    </source>
</evidence>
<keyword evidence="3 9" id="KW-0862">Zinc</keyword>
<dbReference type="PANTHER" id="PTHR31992">
    <property type="entry name" value="DOF ZINC FINGER PROTEIN DOF1.4-RELATED"/>
    <property type="match status" value="1"/>
</dbReference>
<evidence type="ECO:0000313" key="12">
    <source>
        <dbReference type="EMBL" id="MCD7462102.1"/>
    </source>
</evidence>
<feature type="domain" description="Dof-type" evidence="11">
    <location>
        <begin position="29"/>
        <end position="83"/>
    </location>
</feature>
<keyword evidence="4 9" id="KW-0805">Transcription regulation</keyword>
<evidence type="ECO:0000256" key="6">
    <source>
        <dbReference type="ARBA" id="ARBA00023163"/>
    </source>
</evidence>
<evidence type="ECO:0000256" key="9">
    <source>
        <dbReference type="RuleBase" id="RU369094"/>
    </source>
</evidence>
<dbReference type="PANTHER" id="PTHR31992:SF328">
    <property type="entry name" value="DOF ZINC FINGER PROTEIN"/>
    <property type="match status" value="1"/>
</dbReference>
<evidence type="ECO:0000256" key="1">
    <source>
        <dbReference type="ARBA" id="ARBA00022723"/>
    </source>
</evidence>
<keyword evidence="13" id="KW-1185">Reference proteome</keyword>
<evidence type="ECO:0000259" key="11">
    <source>
        <dbReference type="PROSITE" id="PS50884"/>
    </source>
</evidence>